<accession>A0A919S6I3</accession>
<dbReference type="RefSeq" id="WP_212988074.1">
    <property type="nucleotide sequence ID" value="NZ_BAABEA010000009.1"/>
</dbReference>
<evidence type="ECO:0000313" key="1">
    <source>
        <dbReference type="EMBL" id="GIM65854.1"/>
    </source>
</evidence>
<reference evidence="1" key="1">
    <citation type="submission" date="2021-03" db="EMBL/GenBank/DDBJ databases">
        <title>Whole genome shotgun sequence of Actinoplanes auranticolor NBRC 12245.</title>
        <authorList>
            <person name="Komaki H."/>
            <person name="Tamura T."/>
        </authorList>
    </citation>
    <scope>NUCLEOTIDE SEQUENCE</scope>
    <source>
        <strain evidence="1">NBRC 12245</strain>
    </source>
</reference>
<dbReference type="AlphaFoldDB" id="A0A919S6I3"/>
<proteinExistence type="predicted"/>
<gene>
    <name evidence="1" type="ORF">Aau02nite_20210</name>
</gene>
<dbReference type="EMBL" id="BOQL01000018">
    <property type="protein sequence ID" value="GIM65854.1"/>
    <property type="molecule type" value="Genomic_DNA"/>
</dbReference>
<protein>
    <submittedName>
        <fullName evidence="1">Uncharacterized protein</fullName>
    </submittedName>
</protein>
<comment type="caution">
    <text evidence="1">The sequence shown here is derived from an EMBL/GenBank/DDBJ whole genome shotgun (WGS) entry which is preliminary data.</text>
</comment>
<evidence type="ECO:0000313" key="2">
    <source>
        <dbReference type="Proteomes" id="UP000681340"/>
    </source>
</evidence>
<keyword evidence="2" id="KW-1185">Reference proteome</keyword>
<name>A0A919S6I3_9ACTN</name>
<organism evidence="1 2">
    <name type="scientific">Actinoplanes auranticolor</name>
    <dbReference type="NCBI Taxonomy" id="47988"/>
    <lineage>
        <taxon>Bacteria</taxon>
        <taxon>Bacillati</taxon>
        <taxon>Actinomycetota</taxon>
        <taxon>Actinomycetes</taxon>
        <taxon>Micromonosporales</taxon>
        <taxon>Micromonosporaceae</taxon>
        <taxon>Actinoplanes</taxon>
    </lineage>
</organism>
<sequence>MQTDSPIDVDLVAAVHDAFARFGGPGPGIGVSSEAPIRWISALLDGGHEDSAVAELRGLLRRDEPPAGIDEVAARIRTGERRRTLALAMLDSPCVSGPYGSPWSRPYRGVAATVVRLADGDQQLEDAALRKVLERAPGAAWETPHRVGVVVAALAEAHRDEPAYLDHLTGLLVGSDRRYLAFAAALLGPLGRGATRRLCGTVPDEAGEALTAAFADAGRFDEALAFAGTLGAEARQHALLRLATPGLPAAQAQALVAGYRKCPGTSRKRDDRVLLRIRLIQLLLALDRVDDALTELAELPDCRYAGHGPAPLTVEVLRRFADRPAEATPARLRALLDVLAGDHVIAQELDGVIIDAVRLVHRLGDATVRTQLAATDVPRLRDRLRIGGELADVALAWARVDDGDHAAADPLFTWAADHGTHTMMMRILLTLAPEARLASRNPDLFTRLLTAAFRDVVRFPLGGFGADEVRLASDALPGAPHGYPRWAGVQVAGFAADTGNRQLLALAVAVAPDPEAVQEVGRDVAMVLARAGERAAAVEIAELCGLSSAEG</sequence>
<dbReference type="Proteomes" id="UP000681340">
    <property type="component" value="Unassembled WGS sequence"/>
</dbReference>